<dbReference type="SUPFAM" id="SSF53850">
    <property type="entry name" value="Periplasmic binding protein-like II"/>
    <property type="match status" value="1"/>
</dbReference>
<comment type="similarity">
    <text evidence="1">Belongs to the LysR transcriptional regulatory family.</text>
</comment>
<dbReference type="STRING" id="1301098.PKB_2357"/>
<accession>A0A024HGE4</accession>
<dbReference type="InterPro" id="IPR000847">
    <property type="entry name" value="LysR_HTH_N"/>
</dbReference>
<evidence type="ECO:0000259" key="5">
    <source>
        <dbReference type="PROSITE" id="PS50931"/>
    </source>
</evidence>
<dbReference type="Gene3D" id="3.40.190.10">
    <property type="entry name" value="Periplasmic binding protein-like II"/>
    <property type="match status" value="2"/>
</dbReference>
<keyword evidence="2" id="KW-0805">Transcription regulation</keyword>
<dbReference type="SUPFAM" id="SSF46785">
    <property type="entry name" value="Winged helix' DNA-binding domain"/>
    <property type="match status" value="1"/>
</dbReference>
<proteinExistence type="inferred from homology"/>
<evidence type="ECO:0000313" key="6">
    <source>
        <dbReference type="EMBL" id="CDF83704.1"/>
    </source>
</evidence>
<dbReference type="InterPro" id="IPR036388">
    <property type="entry name" value="WH-like_DNA-bd_sf"/>
</dbReference>
<keyword evidence="7" id="KW-1185">Reference proteome</keyword>
<keyword evidence="4" id="KW-0804">Transcription</keyword>
<name>A0A024HGE4_PSEKB</name>
<protein>
    <submittedName>
        <fullName evidence="6">Transcriptional regulator</fullName>
    </submittedName>
</protein>
<dbReference type="PATRIC" id="fig|1301098.3.peg.2361"/>
<dbReference type="GO" id="GO:0003677">
    <property type="term" value="F:DNA binding"/>
    <property type="evidence" value="ECO:0007669"/>
    <property type="project" value="UniProtKB-KW"/>
</dbReference>
<gene>
    <name evidence="6" type="ORF">PKB_2357</name>
</gene>
<keyword evidence="3" id="KW-0238">DNA-binding</keyword>
<reference evidence="6 7" key="2">
    <citation type="submission" date="2014-05" db="EMBL/GenBank/DDBJ databases">
        <title>Genome sequence of the 3-chlorobenzoate degrading bacterium Pseudomonas knackmussii B13 shows multiple evidence for horizontal gene transfer.</title>
        <authorList>
            <person name="Miyazaki R."/>
            <person name="Bertelli C."/>
            <person name="Falquet L."/>
            <person name="Robinson-Rechavi M."/>
            <person name="Gharib W."/>
            <person name="Roy S."/>
            <person name="Van der Meer J.R."/>
        </authorList>
    </citation>
    <scope>NUCLEOTIDE SEQUENCE [LARGE SCALE GENOMIC DNA]</scope>
    <source>
        <strain evidence="6 7">B13</strain>
    </source>
</reference>
<dbReference type="InterPro" id="IPR036390">
    <property type="entry name" value="WH_DNA-bd_sf"/>
</dbReference>
<dbReference type="eggNOG" id="COG0583">
    <property type="taxonomic scope" value="Bacteria"/>
</dbReference>
<dbReference type="KEGG" id="pkc:PKB_2357"/>
<dbReference type="GO" id="GO:0003700">
    <property type="term" value="F:DNA-binding transcription factor activity"/>
    <property type="evidence" value="ECO:0007669"/>
    <property type="project" value="InterPro"/>
</dbReference>
<organism evidence="6 7">
    <name type="scientific">Pseudomonas knackmussii (strain DSM 6978 / CCUG 54928 / LMG 23759 / B13)</name>
    <dbReference type="NCBI Taxonomy" id="1301098"/>
    <lineage>
        <taxon>Bacteria</taxon>
        <taxon>Pseudomonadati</taxon>
        <taxon>Pseudomonadota</taxon>
        <taxon>Gammaproteobacteria</taxon>
        <taxon>Pseudomonadales</taxon>
        <taxon>Pseudomonadaceae</taxon>
        <taxon>Pseudomonas</taxon>
    </lineage>
</organism>
<dbReference type="Pfam" id="PF00126">
    <property type="entry name" value="HTH_1"/>
    <property type="match status" value="1"/>
</dbReference>
<dbReference type="PRINTS" id="PR00039">
    <property type="entry name" value="HTHLYSR"/>
</dbReference>
<dbReference type="EMBL" id="HG322950">
    <property type="protein sequence ID" value="CDF83704.1"/>
    <property type="molecule type" value="Genomic_DNA"/>
</dbReference>
<evidence type="ECO:0000256" key="3">
    <source>
        <dbReference type="ARBA" id="ARBA00023125"/>
    </source>
</evidence>
<dbReference type="Proteomes" id="UP000025241">
    <property type="component" value="Chromosome I"/>
</dbReference>
<dbReference type="PANTHER" id="PTHR30118:SF15">
    <property type="entry name" value="TRANSCRIPTIONAL REGULATORY PROTEIN"/>
    <property type="match status" value="1"/>
</dbReference>
<evidence type="ECO:0000256" key="1">
    <source>
        <dbReference type="ARBA" id="ARBA00009437"/>
    </source>
</evidence>
<sequence length="302" mass="33075">MTLRDLYTLDLNLLTVFDAIYQQRSITRAAQLMGISQPAMSNALGRLRRHCGDPLFTKSHLGVTPTPAGHRFADHVRMALESLREGWRHVVAQQEAPGELKVSCADCLQPLFLDSTLGCLAKGWQVNFYQPARRAAFDELLTGRLDLLLDIDQVVPSGYPIRRIPLFIDVYVFAHGTALEEPPRTLEAYLRQPQIQVSTRRGGLSPGDLSPVDLQLGLMGLRRTIGVRVQSALAARLMLDQHPLGATLPARMAKVLGLRSAALPLARSVECPVALYACADSPCAQRLEGLAEALAEKLLALA</sequence>
<reference evidence="6 7" key="1">
    <citation type="submission" date="2013-03" db="EMBL/GenBank/DDBJ databases">
        <authorList>
            <person name="Linke B."/>
        </authorList>
    </citation>
    <scope>NUCLEOTIDE SEQUENCE [LARGE SCALE GENOMIC DNA]</scope>
    <source>
        <strain evidence="6 7">B13</strain>
    </source>
</reference>
<evidence type="ECO:0000256" key="4">
    <source>
        <dbReference type="ARBA" id="ARBA00023163"/>
    </source>
</evidence>
<dbReference type="PANTHER" id="PTHR30118">
    <property type="entry name" value="HTH-TYPE TRANSCRIPTIONAL REGULATOR LEUO-RELATED"/>
    <property type="match status" value="1"/>
</dbReference>
<dbReference type="InterPro" id="IPR050389">
    <property type="entry name" value="LysR-type_TF"/>
</dbReference>
<evidence type="ECO:0000256" key="2">
    <source>
        <dbReference type="ARBA" id="ARBA00023015"/>
    </source>
</evidence>
<dbReference type="HOGENOM" id="CLU_039613_39_0_6"/>
<dbReference type="AlphaFoldDB" id="A0A024HGE4"/>
<dbReference type="Gene3D" id="1.10.10.10">
    <property type="entry name" value="Winged helix-like DNA-binding domain superfamily/Winged helix DNA-binding domain"/>
    <property type="match status" value="1"/>
</dbReference>
<dbReference type="PROSITE" id="PS50931">
    <property type="entry name" value="HTH_LYSR"/>
    <property type="match status" value="1"/>
</dbReference>
<evidence type="ECO:0000313" key="7">
    <source>
        <dbReference type="Proteomes" id="UP000025241"/>
    </source>
</evidence>
<feature type="domain" description="HTH lysR-type" evidence="5">
    <location>
        <begin position="9"/>
        <end position="66"/>
    </location>
</feature>